<evidence type="ECO:0000313" key="2">
    <source>
        <dbReference type="EMBL" id="MBY8877520.1"/>
    </source>
</evidence>
<keyword evidence="1" id="KW-0812">Transmembrane</keyword>
<protein>
    <submittedName>
        <fullName evidence="2">Uncharacterized protein</fullName>
    </submittedName>
</protein>
<keyword evidence="1" id="KW-0472">Membrane</keyword>
<dbReference type="EMBL" id="JAINZZ010000006">
    <property type="protein sequence ID" value="MBY8877520.1"/>
    <property type="molecule type" value="Genomic_DNA"/>
</dbReference>
<dbReference type="Proteomes" id="UP000778578">
    <property type="component" value="Unassembled WGS sequence"/>
</dbReference>
<proteinExistence type="predicted"/>
<reference evidence="2 3" key="1">
    <citation type="submission" date="2021-08" db="EMBL/GenBank/DDBJ databases">
        <title>WGS of actinomycetes from Thailand.</title>
        <authorList>
            <person name="Thawai C."/>
        </authorList>
    </citation>
    <scope>NUCLEOTIDE SEQUENCE [LARGE SCALE GENOMIC DNA]</scope>
    <source>
        <strain evidence="2 3">PLK6-54</strain>
    </source>
</reference>
<evidence type="ECO:0000313" key="3">
    <source>
        <dbReference type="Proteomes" id="UP000778578"/>
    </source>
</evidence>
<organism evidence="2 3">
    <name type="scientific">Actinacidiphila acidipaludis</name>
    <dbReference type="NCBI Taxonomy" id="2873382"/>
    <lineage>
        <taxon>Bacteria</taxon>
        <taxon>Bacillati</taxon>
        <taxon>Actinomycetota</taxon>
        <taxon>Actinomycetes</taxon>
        <taxon>Kitasatosporales</taxon>
        <taxon>Streptomycetaceae</taxon>
        <taxon>Actinacidiphila</taxon>
    </lineage>
</organism>
<gene>
    <name evidence="2" type="ORF">K7862_07710</name>
</gene>
<name>A0ABS7Q314_9ACTN</name>
<dbReference type="RefSeq" id="WP_222961677.1">
    <property type="nucleotide sequence ID" value="NZ_JAINZZ010000006.1"/>
</dbReference>
<sequence>MSEISKASAEAVEAARQGDQFAVIVAALQAQQIINAQQQQVAPPTPIVVQKSAADQAGKWLAIAVGGSMLMVTVAFAAVALAIAAAAVALVALVVYGIYRDIRRH</sequence>
<feature type="transmembrane region" description="Helical" evidence="1">
    <location>
        <begin position="69"/>
        <end position="99"/>
    </location>
</feature>
<keyword evidence="3" id="KW-1185">Reference proteome</keyword>
<evidence type="ECO:0000256" key="1">
    <source>
        <dbReference type="SAM" id="Phobius"/>
    </source>
</evidence>
<comment type="caution">
    <text evidence="2">The sequence shown here is derived from an EMBL/GenBank/DDBJ whole genome shotgun (WGS) entry which is preliminary data.</text>
</comment>
<accession>A0ABS7Q314</accession>
<keyword evidence="1" id="KW-1133">Transmembrane helix</keyword>